<sequence length="131" mass="15294">MEEWPKDIVEILESVTDMVDEFFQGVTDMVETVANDVQNTVEIGIDQCWQEMFDMFEPISEIFFADLEMMFSETEEQTYYSYPVEPTVEKNPACVGCHHYHGQVYGGNLFVCAMHPYGWETENCPDRESYQ</sequence>
<dbReference type="KEGG" id="mic:Mic7113_2476"/>
<dbReference type="PATRIC" id="fig|1173027.3.peg.2709"/>
<name>K9WDH1_9CYAN</name>
<accession>K9WDH1</accession>
<dbReference type="Proteomes" id="UP000010471">
    <property type="component" value="Chromosome"/>
</dbReference>
<keyword evidence="2" id="KW-1185">Reference proteome</keyword>
<dbReference type="OrthoDB" id="511993at2"/>
<dbReference type="STRING" id="1173027.Mic7113_2476"/>
<evidence type="ECO:0000313" key="2">
    <source>
        <dbReference type="Proteomes" id="UP000010471"/>
    </source>
</evidence>
<dbReference type="EMBL" id="CP003630">
    <property type="protein sequence ID" value="AFZ18278.1"/>
    <property type="molecule type" value="Genomic_DNA"/>
</dbReference>
<gene>
    <name evidence="1" type="ORF">Mic7113_2476</name>
</gene>
<proteinExistence type="predicted"/>
<evidence type="ECO:0000313" key="1">
    <source>
        <dbReference type="EMBL" id="AFZ18278.1"/>
    </source>
</evidence>
<dbReference type="RefSeq" id="WP_015182427.1">
    <property type="nucleotide sequence ID" value="NC_019738.1"/>
</dbReference>
<protein>
    <submittedName>
        <fullName evidence="1">Uncharacterized protein</fullName>
    </submittedName>
</protein>
<reference evidence="1 2" key="1">
    <citation type="submission" date="2012-06" db="EMBL/GenBank/DDBJ databases">
        <title>Finished chromosome of genome of Microcoleus sp. PCC 7113.</title>
        <authorList>
            <consortium name="US DOE Joint Genome Institute"/>
            <person name="Gugger M."/>
            <person name="Coursin T."/>
            <person name="Rippka R."/>
            <person name="Tandeau De Marsac N."/>
            <person name="Huntemann M."/>
            <person name="Wei C.-L."/>
            <person name="Han J."/>
            <person name="Detter J.C."/>
            <person name="Han C."/>
            <person name="Tapia R."/>
            <person name="Chen A."/>
            <person name="Kyrpides N."/>
            <person name="Mavromatis K."/>
            <person name="Markowitz V."/>
            <person name="Szeto E."/>
            <person name="Ivanova N."/>
            <person name="Pagani I."/>
            <person name="Pati A."/>
            <person name="Goodwin L."/>
            <person name="Nordberg H.P."/>
            <person name="Cantor M.N."/>
            <person name="Hua S.X."/>
            <person name="Woyke T."/>
            <person name="Kerfeld C.A."/>
        </authorList>
    </citation>
    <scope>NUCLEOTIDE SEQUENCE [LARGE SCALE GENOMIC DNA]</scope>
    <source>
        <strain evidence="1 2">PCC 7113</strain>
    </source>
</reference>
<dbReference type="HOGENOM" id="CLU_1871567_0_0_3"/>
<organism evidence="1 2">
    <name type="scientific">Allocoleopsis franciscana PCC 7113</name>
    <dbReference type="NCBI Taxonomy" id="1173027"/>
    <lineage>
        <taxon>Bacteria</taxon>
        <taxon>Bacillati</taxon>
        <taxon>Cyanobacteriota</taxon>
        <taxon>Cyanophyceae</taxon>
        <taxon>Coleofasciculales</taxon>
        <taxon>Coleofasciculaceae</taxon>
        <taxon>Allocoleopsis</taxon>
        <taxon>Allocoleopsis franciscana</taxon>
    </lineage>
</organism>
<dbReference type="eggNOG" id="ENOG5032YBC">
    <property type="taxonomic scope" value="Bacteria"/>
</dbReference>
<dbReference type="AlphaFoldDB" id="K9WDH1"/>